<feature type="transmembrane region" description="Helical" evidence="14">
    <location>
        <begin position="219"/>
        <end position="240"/>
    </location>
</feature>
<dbReference type="AlphaFoldDB" id="A0A9N9MCU6"/>
<dbReference type="InterPro" id="IPR017871">
    <property type="entry name" value="ABC_transporter-like_CS"/>
</dbReference>
<comment type="similarity">
    <text evidence="2">Belongs to the ABC transporter superfamily. ABCB family. Multidrug resistance exporter (TC 3.A.1.201) subfamily.</text>
</comment>
<evidence type="ECO:0000256" key="9">
    <source>
        <dbReference type="ARBA" id="ARBA00022967"/>
    </source>
</evidence>
<accession>A0A9N9MCU6</accession>
<dbReference type="PROSITE" id="PS50929">
    <property type="entry name" value="ABC_TM1F"/>
    <property type="match status" value="2"/>
</dbReference>
<dbReference type="GO" id="GO:0016887">
    <property type="term" value="F:ATP hydrolysis activity"/>
    <property type="evidence" value="ECO:0007669"/>
    <property type="project" value="InterPro"/>
</dbReference>
<sequence>MEGKPENNPENDGDGNEVKKSTALDAKFQFTEEQNGLDEEHIEPSSFLGLYRFATGPERWFLYFGIFSALVAGGIQPLNNVLFGGLTDTVVNYARNCLDPTSTTCSEAGEALLDGIKYFAMWNSILGVGILITSYTTAEIFNYIAIKQVFRLRSNYLEKLLNKDIPWIDMHNSGDFASRMADDLYKFEDGIGEKVVLFISLQGTFVAALTLALVKGWELALICLVSLPVSLLAVGLISFLTTKFSQKELDAYAQAGSIAEEVLTSIRTVVAFGGQKLETTRYNESLIFAKNNNTRRSMFEGIGYGALWFCIYGSYGLAFWYGIKLMLDGNPTYTPGNMMTVFFSVMSGSMSFGMASPFIEAFATAKAAGGKIFHIIDTLPTINLSKNNGQKLTNIKGNIEFRDVNFHYPARAEVPILQGLNLEIKAGETVALVGSSGCGKSTVLQLIQRFYDPLYGKVLIDGNDIKDLDLTWYRQFIGVVSQEPVLFGTTIAENIRYGNKEASDVEITLAAKMANAHRFIKALPNGYETLVGERGAQLSGGQKQRIAIARALVRNPAVLLLDEATSALDTNSEAKVQAALDKASRNRTTIIVAHRLSTIRGANKIVVISNGKVVEQGTHEELMKLENAYYTLVTTQVQGSEKFEETKDKSRELLYMESKDDDDDDDEDIAPVKIFDHETELDNYIKKASLWSIVKLNSPEWYLLLLGSIGAFVMGISMPVFAVLFGSILQVLESPDHDYVRSETNKYCSYFAIAGLGAMVATFLQMYMFGKAGHKLTLRIRSKMFDSLLRQEMAYFDRTENGVGALCAQLSNEAAQVQGATGQRIGALTSSMSTLLFSVFIAAYYEWRLGLVAMSFFPLIITAGFLQRRNMAGENDEYKKSLQTSTKIAVEAVSNFRTVVSLGCEETFYDLYIRELQPHIKTSLKNTHGRAFILGFSRAIMLFAYSTCLYYGGFLIRDKGVPYGDVFKVAQALIMGTMSIASSLAFTPNLEKGLQSAKTVMKLVNRIPKVRNHENVSEEKHEVKGNLQYSQVHFSYPMRENIPVLKGLDLSVLQGKTVALVGPSGCGKSTIVQLLERFYDPTSGSVSLDNDDIKKIPLDFARSHFGIVSQEPNLFSRTIAENIAYGDNSREVTEAEVIEAAKKANIHNFITKLPLGYKTKLGEKGTQLSGGQKQRIAIARALVRNPKVLLLDEATSALDAESEKVVQEALDNAKQGRTCLTIAHRLTTIQDADVICVVNDGVIAEQGTHSELIEKRGLYFRLHTLQHS</sequence>
<evidence type="ECO:0000313" key="18">
    <source>
        <dbReference type="Proteomes" id="UP001152799"/>
    </source>
</evidence>
<evidence type="ECO:0000256" key="1">
    <source>
        <dbReference type="ARBA" id="ARBA00004141"/>
    </source>
</evidence>
<keyword evidence="12" id="KW-0325">Glycoprotein</keyword>
<evidence type="ECO:0000259" key="16">
    <source>
        <dbReference type="PROSITE" id="PS50929"/>
    </source>
</evidence>
<dbReference type="OrthoDB" id="6500128at2759"/>
<keyword evidence="10 14" id="KW-1133">Transmembrane helix</keyword>
<keyword evidence="7" id="KW-0547">Nucleotide-binding</keyword>
<dbReference type="CDD" id="cd18577">
    <property type="entry name" value="ABC_6TM_Pgp_ABCB1_D1_like"/>
    <property type="match status" value="1"/>
</dbReference>
<keyword evidence="18" id="KW-1185">Reference proteome</keyword>
<dbReference type="FunFam" id="1.20.1560.10:FF:000009">
    <property type="entry name" value="ABC transporter B family member 1"/>
    <property type="match status" value="1"/>
</dbReference>
<dbReference type="SUPFAM" id="SSF52540">
    <property type="entry name" value="P-loop containing nucleoside triphosphate hydrolases"/>
    <property type="match status" value="2"/>
</dbReference>
<dbReference type="Gene3D" id="3.40.50.300">
    <property type="entry name" value="P-loop containing nucleotide triphosphate hydrolases"/>
    <property type="match status" value="2"/>
</dbReference>
<dbReference type="CDD" id="cd03249">
    <property type="entry name" value="ABC_MTABC3_MDL1_MDL2"/>
    <property type="match status" value="2"/>
</dbReference>
<feature type="domain" description="ABC transmembrane type-1" evidence="16">
    <location>
        <begin position="64"/>
        <end position="364"/>
    </location>
</feature>
<evidence type="ECO:0000256" key="2">
    <source>
        <dbReference type="ARBA" id="ARBA00007577"/>
    </source>
</evidence>
<dbReference type="Proteomes" id="UP001152799">
    <property type="component" value="Chromosome 10"/>
</dbReference>
<dbReference type="Pfam" id="PF00664">
    <property type="entry name" value="ABC_membrane"/>
    <property type="match status" value="2"/>
</dbReference>
<keyword evidence="8" id="KW-0067">ATP-binding</keyword>
<dbReference type="PANTHER" id="PTHR43394:SF27">
    <property type="entry name" value="ATP-DEPENDENT TRANSLOCASE ABCB1-LIKE"/>
    <property type="match status" value="1"/>
</dbReference>
<gene>
    <name evidence="17" type="ORF">CEUTPL_LOCUS2452</name>
</gene>
<evidence type="ECO:0000256" key="8">
    <source>
        <dbReference type="ARBA" id="ARBA00022840"/>
    </source>
</evidence>
<dbReference type="GO" id="GO:0017085">
    <property type="term" value="P:response to insecticide"/>
    <property type="evidence" value="ECO:0007669"/>
    <property type="project" value="UniProtKB-ARBA"/>
</dbReference>
<feature type="transmembrane region" description="Helical" evidence="14">
    <location>
        <begin position="749"/>
        <end position="769"/>
    </location>
</feature>
<keyword evidence="11 14" id="KW-0472">Membrane</keyword>
<dbReference type="InterPro" id="IPR003593">
    <property type="entry name" value="AAA+_ATPase"/>
</dbReference>
<dbReference type="GO" id="GO:0005524">
    <property type="term" value="F:ATP binding"/>
    <property type="evidence" value="ECO:0007669"/>
    <property type="project" value="UniProtKB-KW"/>
</dbReference>
<comment type="subcellular location">
    <subcellularLocation>
        <location evidence="1">Membrane</location>
        <topology evidence="1">Multi-pass membrane protein</topology>
    </subcellularLocation>
</comment>
<dbReference type="SUPFAM" id="SSF90123">
    <property type="entry name" value="ABC transporter transmembrane region"/>
    <property type="match status" value="2"/>
</dbReference>
<dbReference type="InterPro" id="IPR011527">
    <property type="entry name" value="ABC1_TM_dom"/>
</dbReference>
<keyword evidence="4" id="KW-0813">Transport</keyword>
<feature type="transmembrane region" description="Helical" evidence="14">
    <location>
        <begin position="125"/>
        <end position="146"/>
    </location>
</feature>
<dbReference type="PANTHER" id="PTHR43394">
    <property type="entry name" value="ATP-DEPENDENT PERMEASE MDL1, MITOCHONDRIAL"/>
    <property type="match status" value="1"/>
</dbReference>
<evidence type="ECO:0000313" key="17">
    <source>
        <dbReference type="EMBL" id="CAG9761758.1"/>
    </source>
</evidence>
<evidence type="ECO:0000256" key="13">
    <source>
        <dbReference type="ARBA" id="ARBA00034018"/>
    </source>
</evidence>
<keyword evidence="5 14" id="KW-0812">Transmembrane</keyword>
<evidence type="ECO:0000256" key="12">
    <source>
        <dbReference type="ARBA" id="ARBA00023180"/>
    </source>
</evidence>
<feature type="transmembrane region" description="Helical" evidence="14">
    <location>
        <begin position="195"/>
        <end position="213"/>
    </location>
</feature>
<dbReference type="CDD" id="cd18578">
    <property type="entry name" value="ABC_6TM_Pgp_ABCB1_D2_like"/>
    <property type="match status" value="1"/>
</dbReference>
<dbReference type="GO" id="GO:0005743">
    <property type="term" value="C:mitochondrial inner membrane"/>
    <property type="evidence" value="ECO:0007669"/>
    <property type="project" value="TreeGrafter"/>
</dbReference>
<dbReference type="SMART" id="SM00382">
    <property type="entry name" value="AAA"/>
    <property type="match status" value="2"/>
</dbReference>
<organism evidence="17 18">
    <name type="scientific">Ceutorhynchus assimilis</name>
    <name type="common">cabbage seed weevil</name>
    <dbReference type="NCBI Taxonomy" id="467358"/>
    <lineage>
        <taxon>Eukaryota</taxon>
        <taxon>Metazoa</taxon>
        <taxon>Ecdysozoa</taxon>
        <taxon>Arthropoda</taxon>
        <taxon>Hexapoda</taxon>
        <taxon>Insecta</taxon>
        <taxon>Pterygota</taxon>
        <taxon>Neoptera</taxon>
        <taxon>Endopterygota</taxon>
        <taxon>Coleoptera</taxon>
        <taxon>Polyphaga</taxon>
        <taxon>Cucujiformia</taxon>
        <taxon>Curculionidae</taxon>
        <taxon>Ceutorhynchinae</taxon>
        <taxon>Ceutorhynchus</taxon>
    </lineage>
</organism>
<proteinExistence type="inferred from homology"/>
<evidence type="ECO:0000256" key="4">
    <source>
        <dbReference type="ARBA" id="ARBA00022448"/>
    </source>
</evidence>
<keyword evidence="6" id="KW-0677">Repeat</keyword>
<dbReference type="FunFam" id="3.40.50.300:FF:000302">
    <property type="entry name" value="ATP-binding cassette subfamily B member 5"/>
    <property type="match status" value="1"/>
</dbReference>
<feature type="transmembrane region" description="Helical" evidence="14">
    <location>
        <begin position="931"/>
        <end position="954"/>
    </location>
</feature>
<reference evidence="17" key="1">
    <citation type="submission" date="2022-01" db="EMBL/GenBank/DDBJ databases">
        <authorList>
            <person name="King R."/>
        </authorList>
    </citation>
    <scope>NUCLEOTIDE SEQUENCE</scope>
</reference>
<protein>
    <recommendedName>
        <fullName evidence="3">ABC-type xenobiotic transporter</fullName>
        <ecNumber evidence="3">7.6.2.2</ecNumber>
    </recommendedName>
</protein>
<dbReference type="InterPro" id="IPR039421">
    <property type="entry name" value="Type_1_exporter"/>
</dbReference>
<dbReference type="InterPro" id="IPR003439">
    <property type="entry name" value="ABC_transporter-like_ATP-bd"/>
</dbReference>
<dbReference type="GO" id="GO:0090374">
    <property type="term" value="P:oligopeptide export from mitochondrion"/>
    <property type="evidence" value="ECO:0007669"/>
    <property type="project" value="TreeGrafter"/>
</dbReference>
<dbReference type="Gene3D" id="1.20.1560.10">
    <property type="entry name" value="ABC transporter type 1, transmembrane domain"/>
    <property type="match status" value="2"/>
</dbReference>
<evidence type="ECO:0000256" key="3">
    <source>
        <dbReference type="ARBA" id="ARBA00012191"/>
    </source>
</evidence>
<dbReference type="FunFam" id="3.40.50.300:FF:000479">
    <property type="entry name" value="Multidrug resistance protein 1A"/>
    <property type="match status" value="1"/>
</dbReference>
<feature type="transmembrane region" description="Helical" evidence="14">
    <location>
        <begin position="849"/>
        <end position="866"/>
    </location>
</feature>
<feature type="domain" description="ABC transporter" evidence="15">
    <location>
        <begin position="1027"/>
        <end position="1265"/>
    </location>
</feature>
<dbReference type="EMBL" id="OU892286">
    <property type="protein sequence ID" value="CAG9761758.1"/>
    <property type="molecule type" value="Genomic_DNA"/>
</dbReference>
<dbReference type="PROSITE" id="PS50893">
    <property type="entry name" value="ABC_TRANSPORTER_2"/>
    <property type="match status" value="2"/>
</dbReference>
<dbReference type="GO" id="GO:0097254">
    <property type="term" value="P:renal tubular secretion"/>
    <property type="evidence" value="ECO:0007669"/>
    <property type="project" value="UniProtKB-ARBA"/>
</dbReference>
<dbReference type="Pfam" id="PF00005">
    <property type="entry name" value="ABC_tran"/>
    <property type="match status" value="2"/>
</dbReference>
<evidence type="ECO:0000256" key="11">
    <source>
        <dbReference type="ARBA" id="ARBA00023136"/>
    </source>
</evidence>
<dbReference type="InterPro" id="IPR027417">
    <property type="entry name" value="P-loop_NTPase"/>
</dbReference>
<dbReference type="GO" id="GO:0008559">
    <property type="term" value="F:ABC-type xenobiotic transporter activity"/>
    <property type="evidence" value="ECO:0007669"/>
    <property type="project" value="UniProtKB-EC"/>
</dbReference>
<evidence type="ECO:0000259" key="15">
    <source>
        <dbReference type="PROSITE" id="PS50893"/>
    </source>
</evidence>
<evidence type="ECO:0000256" key="10">
    <source>
        <dbReference type="ARBA" id="ARBA00022989"/>
    </source>
</evidence>
<name>A0A9N9MCU6_9CUCU</name>
<dbReference type="GO" id="GO:0015421">
    <property type="term" value="F:ABC-type oligopeptide transporter activity"/>
    <property type="evidence" value="ECO:0007669"/>
    <property type="project" value="TreeGrafter"/>
</dbReference>
<evidence type="ECO:0000256" key="7">
    <source>
        <dbReference type="ARBA" id="ARBA00022741"/>
    </source>
</evidence>
<evidence type="ECO:0000256" key="14">
    <source>
        <dbReference type="SAM" id="Phobius"/>
    </source>
</evidence>
<feature type="transmembrane region" description="Helical" evidence="14">
    <location>
        <begin position="302"/>
        <end position="321"/>
    </location>
</feature>
<feature type="transmembrane region" description="Helical" evidence="14">
    <location>
        <begin position="701"/>
        <end position="729"/>
    </location>
</feature>
<evidence type="ECO:0000256" key="5">
    <source>
        <dbReference type="ARBA" id="ARBA00022692"/>
    </source>
</evidence>
<dbReference type="PROSITE" id="PS00211">
    <property type="entry name" value="ABC_TRANSPORTER_1"/>
    <property type="match status" value="2"/>
</dbReference>
<dbReference type="InterPro" id="IPR036640">
    <property type="entry name" value="ABC1_TM_sf"/>
</dbReference>
<evidence type="ECO:0000256" key="6">
    <source>
        <dbReference type="ARBA" id="ARBA00022737"/>
    </source>
</evidence>
<keyword evidence="9" id="KW-1278">Translocase</keyword>
<dbReference type="EC" id="7.6.2.2" evidence="3"/>
<comment type="catalytic activity">
    <reaction evidence="13">
        <text>ATP + H2O + xenobioticSide 1 = ADP + phosphate + xenobioticSide 2.</text>
        <dbReference type="EC" id="7.6.2.2"/>
    </reaction>
</comment>
<feature type="domain" description="ABC transporter" evidence="15">
    <location>
        <begin position="399"/>
        <end position="635"/>
    </location>
</feature>
<feature type="transmembrane region" description="Helical" evidence="14">
    <location>
        <begin position="60"/>
        <end position="78"/>
    </location>
</feature>
<dbReference type="FunFam" id="1.20.1560.10:FF:000018">
    <property type="entry name" value="ATP-binding cassette subfamily B member 11"/>
    <property type="match status" value="1"/>
</dbReference>
<feature type="domain" description="ABC transmembrane type-1" evidence="16">
    <location>
        <begin position="705"/>
        <end position="992"/>
    </location>
</feature>